<name>A0ACC1JXM7_9FUNG</name>
<sequence>MSRIAPLEQTPGQPRPRPPPTVSRGANRARPISTAESVTSNHTTSPQLSRPSSRSIASPSRQPAIVRPHASGGAATLDTLASAIAPAKRRPAAAIPARPLEITGRVSSDAPKPKIATTADPAERLRLRIDMLEAENRVLRLKGEQDKAHLAASHMLARDLATVNGTASPQLRGCVEGTLRASPHSSGVAAAMPEASDPTGISRQLGEVRDQLERERQESKSQIALLVARIEELALHGDSAGNKSANAESEGTCVDEAQDATCSGEIVAELEEKLDMAAQVHAKELLSAKELHAELTLELDARDAANKALLADLEAKTGEAATLSQRLKLADIERLRANQMFKDLVEEQELKADDSTEKSELVSKLRQEYLESEEQRVHLASELEAAQGQLSASETRLATALADAARLEERSKEYHANCALLSIYHSHMCQ</sequence>
<proteinExistence type="predicted"/>
<comment type="caution">
    <text evidence="1">The sequence shown here is derived from an EMBL/GenBank/DDBJ whole genome shotgun (WGS) entry which is preliminary data.</text>
</comment>
<dbReference type="EMBL" id="JANBUK010002979">
    <property type="protein sequence ID" value="KAJ2769541.1"/>
    <property type="molecule type" value="Genomic_DNA"/>
</dbReference>
<organism evidence="1 2">
    <name type="scientific">Coemansia linderi</name>
    <dbReference type="NCBI Taxonomy" id="2663919"/>
    <lineage>
        <taxon>Eukaryota</taxon>
        <taxon>Fungi</taxon>
        <taxon>Fungi incertae sedis</taxon>
        <taxon>Zoopagomycota</taxon>
        <taxon>Kickxellomycotina</taxon>
        <taxon>Kickxellomycetes</taxon>
        <taxon>Kickxellales</taxon>
        <taxon>Kickxellaceae</taxon>
        <taxon>Coemansia</taxon>
    </lineage>
</organism>
<evidence type="ECO:0000313" key="2">
    <source>
        <dbReference type="Proteomes" id="UP001140066"/>
    </source>
</evidence>
<accession>A0ACC1JXM7</accession>
<reference evidence="1" key="1">
    <citation type="submission" date="2022-07" db="EMBL/GenBank/DDBJ databases">
        <title>Phylogenomic reconstructions and comparative analyses of Kickxellomycotina fungi.</title>
        <authorList>
            <person name="Reynolds N.K."/>
            <person name="Stajich J.E."/>
            <person name="Barry K."/>
            <person name="Grigoriev I.V."/>
            <person name="Crous P."/>
            <person name="Smith M.E."/>
        </authorList>
    </citation>
    <scope>NUCLEOTIDE SEQUENCE</scope>
    <source>
        <strain evidence="1">BCRC 34191</strain>
    </source>
</reference>
<keyword evidence="2" id="KW-1185">Reference proteome</keyword>
<protein>
    <submittedName>
        <fullName evidence="1">Uncharacterized protein</fullName>
    </submittedName>
</protein>
<gene>
    <name evidence="1" type="ORF">GGI18_005379</name>
</gene>
<evidence type="ECO:0000313" key="1">
    <source>
        <dbReference type="EMBL" id="KAJ2769541.1"/>
    </source>
</evidence>
<dbReference type="Proteomes" id="UP001140066">
    <property type="component" value="Unassembled WGS sequence"/>
</dbReference>
<feature type="non-terminal residue" evidence="1">
    <location>
        <position position="430"/>
    </location>
</feature>